<comment type="caution">
    <text evidence="9">The sequence shown here is derived from an EMBL/GenBank/DDBJ whole genome shotgun (WGS) entry which is preliminary data.</text>
</comment>
<evidence type="ECO:0000256" key="8">
    <source>
        <dbReference type="SAM" id="Phobius"/>
    </source>
</evidence>
<dbReference type="Proteomes" id="UP001353858">
    <property type="component" value="Unassembled WGS sequence"/>
</dbReference>
<dbReference type="GO" id="GO:0005044">
    <property type="term" value="F:scavenger receptor activity"/>
    <property type="evidence" value="ECO:0007669"/>
    <property type="project" value="TreeGrafter"/>
</dbReference>
<name>A0AAN7P6U9_9COLE</name>
<organism evidence="9 10">
    <name type="scientific">Aquatica leii</name>
    <dbReference type="NCBI Taxonomy" id="1421715"/>
    <lineage>
        <taxon>Eukaryota</taxon>
        <taxon>Metazoa</taxon>
        <taxon>Ecdysozoa</taxon>
        <taxon>Arthropoda</taxon>
        <taxon>Hexapoda</taxon>
        <taxon>Insecta</taxon>
        <taxon>Pterygota</taxon>
        <taxon>Neoptera</taxon>
        <taxon>Endopterygota</taxon>
        <taxon>Coleoptera</taxon>
        <taxon>Polyphaga</taxon>
        <taxon>Elateriformia</taxon>
        <taxon>Elateroidea</taxon>
        <taxon>Lampyridae</taxon>
        <taxon>Luciolinae</taxon>
        <taxon>Aquatica</taxon>
    </lineage>
</organism>
<evidence type="ECO:0000256" key="7">
    <source>
        <dbReference type="ARBA" id="ARBA00023180"/>
    </source>
</evidence>
<evidence type="ECO:0000256" key="2">
    <source>
        <dbReference type="ARBA" id="ARBA00010532"/>
    </source>
</evidence>
<evidence type="ECO:0000256" key="6">
    <source>
        <dbReference type="ARBA" id="ARBA00023136"/>
    </source>
</evidence>
<dbReference type="Pfam" id="PF01130">
    <property type="entry name" value="CD36"/>
    <property type="match status" value="1"/>
</dbReference>
<proteinExistence type="inferred from homology"/>
<evidence type="ECO:0000313" key="9">
    <source>
        <dbReference type="EMBL" id="KAK4878127.1"/>
    </source>
</evidence>
<sequence length="523" mass="59612">MKDLHSSVENPLIKKIVFRKTARNKCGRRTSFFGGLILLVLSATSLIWTPFHTMLNERLRMRPGFFNAVAKLLFEMFFLGFPGYEWWKTPPDQVLLRVYIFNVTNAEEFLNGTHDKLKVQEIGPIIFREHLTHSNVTFNANDTLSYVAKRSAIYLPDMNTIDLNSTLVVPNLPILGMASYLWDSSFVTKIGFSLLLRTLESRSIIHTSIYNYLWNFTDSILDVAQTLAPTLVPLSNMGILHIMYSNFENLVTVKIGTTYGSQNFFLIDKFDGSDYFPNFDNACKSKLVNATEGVAYPQFLTKETTLHYWRQTICKVVDLNYKREVYVNGVKAYLYLLNSTIFNRVGRIHDCHSGNPPLPNGLSDVSKCYFNFPMASSFPHFLHADNSNFYVDGLEPDVDKHSSYVVIEPITGVPIESRARLQSNLVVKELDGFNDIVERFSNTIIPMFWAEYNQVGLPLYITALVYFTVNVVPYLQFVVILMMIISGISLTIYSTLKYRRTVLNSEHSEQSGNCDEPGKCAAT</sequence>
<accession>A0AAN7P6U9</accession>
<dbReference type="AlphaFoldDB" id="A0AAN7P6U9"/>
<evidence type="ECO:0000256" key="4">
    <source>
        <dbReference type="ARBA" id="ARBA00022692"/>
    </source>
</evidence>
<evidence type="ECO:0008006" key="11">
    <source>
        <dbReference type="Google" id="ProtNLM"/>
    </source>
</evidence>
<keyword evidence="6 8" id="KW-0472">Membrane</keyword>
<dbReference type="PANTHER" id="PTHR11923">
    <property type="entry name" value="SCAVENGER RECEPTOR CLASS B TYPE-1 SR-B1"/>
    <property type="match status" value="1"/>
</dbReference>
<reference evidence="10" key="1">
    <citation type="submission" date="2023-01" db="EMBL/GenBank/DDBJ databases">
        <title>Key to firefly adult light organ development and bioluminescence: homeobox transcription factors regulate luciferase expression and transportation to peroxisome.</title>
        <authorList>
            <person name="Fu X."/>
        </authorList>
    </citation>
    <scope>NUCLEOTIDE SEQUENCE [LARGE SCALE GENOMIC DNA]</scope>
</reference>
<keyword evidence="3" id="KW-1003">Cell membrane</keyword>
<comment type="similarity">
    <text evidence="2">Belongs to the CD36 family.</text>
</comment>
<evidence type="ECO:0000256" key="1">
    <source>
        <dbReference type="ARBA" id="ARBA00004236"/>
    </source>
</evidence>
<keyword evidence="4 8" id="KW-0812">Transmembrane</keyword>
<evidence type="ECO:0000256" key="3">
    <source>
        <dbReference type="ARBA" id="ARBA00022475"/>
    </source>
</evidence>
<dbReference type="PANTHER" id="PTHR11923:SF89">
    <property type="entry name" value="GH15894P"/>
    <property type="match status" value="1"/>
</dbReference>
<dbReference type="PRINTS" id="PR01609">
    <property type="entry name" value="CD36FAMILY"/>
</dbReference>
<dbReference type="GO" id="GO:0005737">
    <property type="term" value="C:cytoplasm"/>
    <property type="evidence" value="ECO:0007669"/>
    <property type="project" value="TreeGrafter"/>
</dbReference>
<gene>
    <name evidence="9" type="ORF">RN001_010633</name>
</gene>
<dbReference type="EMBL" id="JARPUR010000004">
    <property type="protein sequence ID" value="KAK4878127.1"/>
    <property type="molecule type" value="Genomic_DNA"/>
</dbReference>
<keyword evidence="10" id="KW-1185">Reference proteome</keyword>
<dbReference type="InterPro" id="IPR002159">
    <property type="entry name" value="CD36_fam"/>
</dbReference>
<evidence type="ECO:0000313" key="10">
    <source>
        <dbReference type="Proteomes" id="UP001353858"/>
    </source>
</evidence>
<dbReference type="GO" id="GO:0005886">
    <property type="term" value="C:plasma membrane"/>
    <property type="evidence" value="ECO:0007669"/>
    <property type="project" value="UniProtKB-SubCell"/>
</dbReference>
<evidence type="ECO:0000256" key="5">
    <source>
        <dbReference type="ARBA" id="ARBA00022989"/>
    </source>
</evidence>
<protein>
    <recommendedName>
        <fullName evidence="11">Scavenger receptor class B member 1</fullName>
    </recommendedName>
</protein>
<keyword evidence="5 8" id="KW-1133">Transmembrane helix</keyword>
<comment type="subcellular location">
    <subcellularLocation>
        <location evidence="1">Cell membrane</location>
    </subcellularLocation>
</comment>
<feature type="transmembrane region" description="Helical" evidence="8">
    <location>
        <begin position="30"/>
        <end position="48"/>
    </location>
</feature>
<feature type="transmembrane region" description="Helical" evidence="8">
    <location>
        <begin position="474"/>
        <end position="496"/>
    </location>
</feature>
<keyword evidence="7" id="KW-0325">Glycoprotein</keyword>